<evidence type="ECO:0000256" key="2">
    <source>
        <dbReference type="ARBA" id="ARBA00023242"/>
    </source>
</evidence>
<dbReference type="PANTHER" id="PTHR40621:SF6">
    <property type="entry name" value="AP-1-LIKE TRANSCRIPTION FACTOR YAP1-RELATED"/>
    <property type="match status" value="1"/>
</dbReference>
<dbReference type="InterPro" id="IPR004827">
    <property type="entry name" value="bZIP"/>
</dbReference>
<feature type="domain" description="BZIP" evidence="4">
    <location>
        <begin position="125"/>
        <end position="188"/>
    </location>
</feature>
<keyword evidence="6" id="KW-1185">Reference proteome</keyword>
<sequence>MHLGYNVEPESFSQYECGGEQVLSPVDLDLYQEIQQPTMINWETPVKHMMFDECWLWPDTPVSVSSCDSSSPRDNQQPMAIWEESARAATISRHGRDLHQDPILFPWEDLLLDFETTSSSRRPGGRQSERRKQQNRASQRAFRERQRTHVQDLEDRLADLTKRHRELERAHQHLNQKYQSLAKRFESNEEVVDSEVSL</sequence>
<dbReference type="EMBL" id="KQ947424">
    <property type="protein sequence ID" value="KUJ12383.1"/>
    <property type="molecule type" value="Genomic_DNA"/>
</dbReference>
<evidence type="ECO:0000256" key="1">
    <source>
        <dbReference type="ARBA" id="ARBA00004123"/>
    </source>
</evidence>
<feature type="region of interest" description="Disordered" evidence="3">
    <location>
        <begin position="117"/>
        <end position="150"/>
    </location>
</feature>
<dbReference type="GO" id="GO:0000976">
    <property type="term" value="F:transcription cis-regulatory region binding"/>
    <property type="evidence" value="ECO:0007669"/>
    <property type="project" value="InterPro"/>
</dbReference>
<dbReference type="PANTHER" id="PTHR40621">
    <property type="entry name" value="TRANSCRIPTION FACTOR KAPC-RELATED"/>
    <property type="match status" value="1"/>
</dbReference>
<dbReference type="AlphaFoldDB" id="A0A194WWN5"/>
<dbReference type="RefSeq" id="XP_018066738.1">
    <property type="nucleotide sequence ID" value="XM_018222918.1"/>
</dbReference>
<accession>A0A194WWN5</accession>
<dbReference type="OrthoDB" id="3549054at2759"/>
<keyword evidence="2" id="KW-0539">Nucleus</keyword>
<evidence type="ECO:0000259" key="4">
    <source>
        <dbReference type="PROSITE" id="PS50217"/>
    </source>
</evidence>
<comment type="subcellular location">
    <subcellularLocation>
        <location evidence="1">Nucleus</location>
    </subcellularLocation>
</comment>
<evidence type="ECO:0000256" key="3">
    <source>
        <dbReference type="SAM" id="MobiDB-lite"/>
    </source>
</evidence>
<dbReference type="Pfam" id="PF00170">
    <property type="entry name" value="bZIP_1"/>
    <property type="match status" value="1"/>
</dbReference>
<dbReference type="InParanoid" id="A0A194WWN5"/>
<dbReference type="SMART" id="SM00338">
    <property type="entry name" value="BRLZ"/>
    <property type="match status" value="1"/>
</dbReference>
<feature type="compositionally biased region" description="Basic and acidic residues" evidence="3">
    <location>
        <begin position="141"/>
        <end position="150"/>
    </location>
</feature>
<dbReference type="GO" id="GO:0090575">
    <property type="term" value="C:RNA polymerase II transcription regulator complex"/>
    <property type="evidence" value="ECO:0007669"/>
    <property type="project" value="TreeGrafter"/>
</dbReference>
<proteinExistence type="predicted"/>
<dbReference type="CDD" id="cd14688">
    <property type="entry name" value="bZIP_YAP"/>
    <property type="match status" value="1"/>
</dbReference>
<reference evidence="5 6" key="1">
    <citation type="submission" date="2015-10" db="EMBL/GenBank/DDBJ databases">
        <title>Full genome of DAOMC 229536 Phialocephala scopiformis, a fungal endophyte of spruce producing the potent anti-insectan compound rugulosin.</title>
        <authorList>
            <consortium name="DOE Joint Genome Institute"/>
            <person name="Walker A.K."/>
            <person name="Frasz S.L."/>
            <person name="Seifert K.A."/>
            <person name="Miller J.D."/>
            <person name="Mondo S.J."/>
            <person name="Labutti K."/>
            <person name="Lipzen A."/>
            <person name="Dockter R."/>
            <person name="Kennedy M."/>
            <person name="Grigoriev I.V."/>
            <person name="Spatafora J.W."/>
        </authorList>
    </citation>
    <scope>NUCLEOTIDE SEQUENCE [LARGE SCALE GENOMIC DNA]</scope>
    <source>
        <strain evidence="5 6">CBS 120377</strain>
    </source>
</reference>
<dbReference type="GeneID" id="28832644"/>
<dbReference type="STRING" id="149040.A0A194WWN5"/>
<dbReference type="SUPFAM" id="SSF57959">
    <property type="entry name" value="Leucine zipper domain"/>
    <property type="match status" value="1"/>
</dbReference>
<dbReference type="KEGG" id="psco:LY89DRAFT_785758"/>
<evidence type="ECO:0000313" key="6">
    <source>
        <dbReference type="Proteomes" id="UP000070700"/>
    </source>
</evidence>
<dbReference type="InterPro" id="IPR046347">
    <property type="entry name" value="bZIP_sf"/>
</dbReference>
<dbReference type="Proteomes" id="UP000070700">
    <property type="component" value="Unassembled WGS sequence"/>
</dbReference>
<protein>
    <recommendedName>
        <fullName evidence="4">BZIP domain-containing protein</fullName>
    </recommendedName>
</protein>
<dbReference type="GO" id="GO:0001228">
    <property type="term" value="F:DNA-binding transcription activator activity, RNA polymerase II-specific"/>
    <property type="evidence" value="ECO:0007669"/>
    <property type="project" value="TreeGrafter"/>
</dbReference>
<organism evidence="5 6">
    <name type="scientific">Mollisia scopiformis</name>
    <name type="common">Conifer needle endophyte fungus</name>
    <name type="synonym">Phialocephala scopiformis</name>
    <dbReference type="NCBI Taxonomy" id="149040"/>
    <lineage>
        <taxon>Eukaryota</taxon>
        <taxon>Fungi</taxon>
        <taxon>Dikarya</taxon>
        <taxon>Ascomycota</taxon>
        <taxon>Pezizomycotina</taxon>
        <taxon>Leotiomycetes</taxon>
        <taxon>Helotiales</taxon>
        <taxon>Mollisiaceae</taxon>
        <taxon>Mollisia</taxon>
    </lineage>
</organism>
<dbReference type="InterPro" id="IPR050936">
    <property type="entry name" value="AP-1-like"/>
</dbReference>
<gene>
    <name evidence="5" type="ORF">LY89DRAFT_785758</name>
</gene>
<evidence type="ECO:0000313" key="5">
    <source>
        <dbReference type="EMBL" id="KUJ12383.1"/>
    </source>
</evidence>
<dbReference type="Gene3D" id="1.20.5.170">
    <property type="match status" value="1"/>
</dbReference>
<name>A0A194WWN5_MOLSC</name>
<dbReference type="PROSITE" id="PS00036">
    <property type="entry name" value="BZIP_BASIC"/>
    <property type="match status" value="1"/>
</dbReference>
<dbReference type="PROSITE" id="PS50217">
    <property type="entry name" value="BZIP"/>
    <property type="match status" value="1"/>
</dbReference>